<evidence type="ECO:0000256" key="5">
    <source>
        <dbReference type="ARBA" id="ARBA00022801"/>
    </source>
</evidence>
<feature type="region of interest" description="Disordered" evidence="9">
    <location>
        <begin position="1434"/>
        <end position="1457"/>
    </location>
</feature>
<feature type="disulfide bond" evidence="7">
    <location>
        <begin position="132"/>
        <end position="146"/>
    </location>
</feature>
<dbReference type="GO" id="GO:0008843">
    <property type="term" value="F:endochitinase activity"/>
    <property type="evidence" value="ECO:0007669"/>
    <property type="project" value="UniProtKB-EC"/>
</dbReference>
<dbReference type="SMART" id="SM00636">
    <property type="entry name" value="Glyco_18"/>
    <property type="match status" value="1"/>
</dbReference>
<keyword evidence="5" id="KW-0378">Hydrolase</keyword>
<feature type="region of interest" description="Disordered" evidence="9">
    <location>
        <begin position="54"/>
        <end position="74"/>
    </location>
</feature>
<reference evidence="12" key="1">
    <citation type="submission" date="2021-04" db="EMBL/GenBank/DDBJ databases">
        <title>Draft genome of Fusarium avenaceum strain F156N33, isolated from an atmospheric sample in Virginia.</title>
        <authorList>
            <person name="Yang S."/>
            <person name="Vinatzer B.A."/>
            <person name="Coleman J."/>
        </authorList>
    </citation>
    <scope>NUCLEOTIDE SEQUENCE</scope>
    <source>
        <strain evidence="12">F156N33</strain>
    </source>
</reference>
<feature type="region of interest" description="Disordered" evidence="9">
    <location>
        <begin position="648"/>
        <end position="689"/>
    </location>
</feature>
<evidence type="ECO:0000259" key="10">
    <source>
        <dbReference type="PROSITE" id="PS50941"/>
    </source>
</evidence>
<dbReference type="InterPro" id="IPR017853">
    <property type="entry name" value="GH"/>
</dbReference>
<evidence type="ECO:0000256" key="8">
    <source>
        <dbReference type="PROSITE-ProRule" id="PRU01240"/>
    </source>
</evidence>
<accession>A0A9P7GS66</accession>
<dbReference type="InterPro" id="IPR001223">
    <property type="entry name" value="Glyco_hydro18_cat"/>
</dbReference>
<dbReference type="EC" id="3.2.1.14" evidence="2"/>
<keyword evidence="3 7" id="KW-0147">Chitin-binding</keyword>
<dbReference type="InterPro" id="IPR036861">
    <property type="entry name" value="Endochitinase-like_sf"/>
</dbReference>
<dbReference type="SUPFAM" id="SSF57016">
    <property type="entry name" value="Plant lectins/antimicrobial peptides"/>
    <property type="match status" value="1"/>
</dbReference>
<dbReference type="PROSITE" id="PS00026">
    <property type="entry name" value="CHIT_BIND_I_1"/>
    <property type="match status" value="1"/>
</dbReference>
<feature type="compositionally biased region" description="Pro residues" evidence="9">
    <location>
        <begin position="678"/>
        <end position="687"/>
    </location>
</feature>
<dbReference type="InterPro" id="IPR001002">
    <property type="entry name" value="Chitin-bd_1"/>
</dbReference>
<dbReference type="GO" id="GO:0008061">
    <property type="term" value="F:chitin binding"/>
    <property type="evidence" value="ECO:0007669"/>
    <property type="project" value="UniProtKB-UniRule"/>
</dbReference>
<evidence type="ECO:0000313" key="12">
    <source>
        <dbReference type="EMBL" id="KAG5655206.1"/>
    </source>
</evidence>
<evidence type="ECO:0000256" key="2">
    <source>
        <dbReference type="ARBA" id="ARBA00012729"/>
    </source>
</evidence>
<comment type="similarity">
    <text evidence="1">Belongs to the glycosyl hydrolase 18 family. Chitinase class V subfamily.</text>
</comment>
<feature type="disulfide bond" evidence="7">
    <location>
        <begin position="127"/>
        <end position="139"/>
    </location>
</feature>
<sequence>MTKAPEWTKKITFSPAHQDPAKAPPDPTDLELSRDSATSLNQYYKNAANATEASAGITPKSGDSRRSLEKRGSGPTYCKDGPCADDSCCGPEGICGYGPDFCGKGCTSNCDATAMCGEYSEDGDMPCGMNLCCSASGWCGTTEVFCDNADPLHKTLPCQAGYGSCNIASSPSCAKGGGSTGGRTIGYYQSWNVRTRKCDTKTPKQLDITGFTHLFYSFAFIDPTSFRITPAHNDDIKQMHEFTALSKDNPKLKTWIAIGGFDMSNEKTPTHTAWSDMVSTKANRAAFIASVRDYMDEYGFTGVDLDWEYPGEPKRGGRKLADTRNFSMLLREMRAAYGTNYGISLTLAPDYWYLRWFDAKAMEPYVDFFGFMAYDLHGFWDEDVKTLGKLVRGQADIREISANTIPLWFAGLDPKKINFGLALYGRGYTLADKSCSSLLCSFVGPSKKGKCTDSDGVMSLQEIKNLIKEKNLEPTYLQDSMMKQITWDDQWIGYDDEETFAAKKAFADGLCFGGTMIWSIDFQAGGSSGSDDGGDVVYLDPKVYDGTPAQCKAPCRFVLPPRRLPSPTTISISPYVTSLQLAPGSTTTITVNVPVIKTESMEYYNVNITSGQTNQLTFTPTASLSIRPVTTTLTLSGGETQVRTLILPPWPSITNGPPDRWPTPTNPEDDPEDEEDLPPPSVAPLPIPDDEDVVAAWPEDSEDSDPAFVWPEIDIKPVPTPVSNEGEKPEGDKKQKTTCKLWFFWVCINWGDLDINIQGWEWDLPVGVWGPGPPNINLLKLPPGFTISGVLPPWPKMTVLPGGGIKTPEKPADCSPAEASLCLTTSSFATTVSAGQTKTTATSVVSRCATITGCNFRDVEATKSVDACTLKRRNAEATDLPQVTGTAEEPALLARANDPDWDCAETDGSDYYVFMRQPSDTSHRTQIKDFLTNRETALKKRNMDGKWFEIHSQALDYTGFYYVQNLGPVGKNYLRTQMGALVYVYSMTMDKQSPTTAKRDVNDDTRDAMDMAPPEKNASNDTDVEMPQRLDKRAIVEEVGKNWHLSQISFPASSKFDEPVGNHNPNGGDYAYNFDDSLGQGQTFYLMEGGYLPSPGEYKDQVLDPLKPGAWGSQVPDARPFKADMHGYFVASYGVGKSVGVARNAKLVWVPLMLSGSTTPRGKLIEALLLIADDAKKKPKNSVVVNMSFGKPLVLQKGEFDIFDRRTMRVMQMMEEQLGVVFVAAGGNVPTEVNSMPAYAARYLKGMLAIGASTQDGVRASFSAWVNKDVDWFVYAPGDLLPSPPDGIATGDIEKGTSFASPLVAGLVAYLRASPSYQGGTSPADIRQAVSQTFSRKVTYTKNPGANRRRIIWNGQSGSKVCANGKSGPVARQLNSCPYDGSSSGGSGGNNGGSAPRGPPVTYIPGPNGPLCRDNCGTLCSGFYCDPRPTGTVPDFTPPASIPSNGDPNEDPNHLPGLPDLPDPAVTNGIPVGKVCVKETTAIECNGGPRGGVCQTKTTCISTGVDPNFPVITPWQPPSSPAGATCASSTTWTLLGGPKGQATVTSSACASWKAKETPKPDPPKPKRRCITGHTYMRNCIGSPDTMYVQVWDNGILICDSGNGVWWASDKSVYRMDCVGGAKVEVTDNGSQITYTAADGFFVSGKNYDKQFDTQVCGTRPGRGDMPDVDIEGWLFENTFKTSDCDGWCPIPRLCDFDHSSCPFDGRCSS</sequence>
<dbReference type="InterPro" id="IPR018371">
    <property type="entry name" value="Chitin-binding_1_CS"/>
</dbReference>
<dbReference type="Pfam" id="PF00082">
    <property type="entry name" value="Peptidase_S8"/>
    <property type="match status" value="1"/>
</dbReference>
<feature type="disulfide bond" evidence="7">
    <location>
        <begin position="83"/>
        <end position="95"/>
    </location>
</feature>
<feature type="disulfide bond" evidence="7">
    <location>
        <begin position="88"/>
        <end position="102"/>
    </location>
</feature>
<dbReference type="Gene3D" id="3.20.20.80">
    <property type="entry name" value="Glycosidases"/>
    <property type="match status" value="1"/>
</dbReference>
<feature type="region of interest" description="Disordered" evidence="9">
    <location>
        <begin position="993"/>
        <end position="1022"/>
    </location>
</feature>
<dbReference type="PROSITE" id="PS00138">
    <property type="entry name" value="SUBTILASE_SER"/>
    <property type="match status" value="1"/>
</dbReference>
<dbReference type="SUPFAM" id="SSF54556">
    <property type="entry name" value="Chitinase insertion domain"/>
    <property type="match status" value="1"/>
</dbReference>
<gene>
    <name evidence="12" type="ORF">KAF25_010940</name>
</gene>
<dbReference type="InterPro" id="IPR000209">
    <property type="entry name" value="Peptidase_S8/S53_dom"/>
</dbReference>
<feature type="region of interest" description="Disordered" evidence="9">
    <location>
        <begin position="1"/>
        <end position="36"/>
    </location>
</feature>
<dbReference type="GO" id="GO:0006508">
    <property type="term" value="P:proteolysis"/>
    <property type="evidence" value="ECO:0007669"/>
    <property type="project" value="UniProtKB-KW"/>
</dbReference>
<dbReference type="InterPro" id="IPR023828">
    <property type="entry name" value="Peptidase_S8_Ser-AS"/>
</dbReference>
<evidence type="ECO:0000256" key="9">
    <source>
        <dbReference type="SAM" id="MobiDB-lite"/>
    </source>
</evidence>
<dbReference type="InterPro" id="IPR036852">
    <property type="entry name" value="Peptidase_S8/S53_dom_sf"/>
</dbReference>
<feature type="compositionally biased region" description="Basic and acidic residues" evidence="9">
    <location>
        <begin position="997"/>
        <end position="1009"/>
    </location>
</feature>
<name>A0A9P7GS66_9HYPO</name>
<evidence type="ECO:0000313" key="13">
    <source>
        <dbReference type="Proteomes" id="UP000782241"/>
    </source>
</evidence>
<dbReference type="Proteomes" id="UP000782241">
    <property type="component" value="Unassembled WGS sequence"/>
</dbReference>
<dbReference type="SMART" id="SM00270">
    <property type="entry name" value="ChtBD1"/>
    <property type="match status" value="2"/>
</dbReference>
<dbReference type="PROSITE" id="PS51910">
    <property type="entry name" value="GH18_2"/>
    <property type="match status" value="1"/>
</dbReference>
<dbReference type="CDD" id="cd00035">
    <property type="entry name" value="ChtBD1"/>
    <property type="match status" value="2"/>
</dbReference>
<feature type="domain" description="GH18" evidence="11">
    <location>
        <begin position="182"/>
        <end position="535"/>
    </location>
</feature>
<evidence type="ECO:0000259" key="11">
    <source>
        <dbReference type="PROSITE" id="PS51910"/>
    </source>
</evidence>
<evidence type="ECO:0000256" key="1">
    <source>
        <dbReference type="ARBA" id="ARBA00008682"/>
    </source>
</evidence>
<dbReference type="GO" id="GO:0005975">
    <property type="term" value="P:carbohydrate metabolic process"/>
    <property type="evidence" value="ECO:0007669"/>
    <property type="project" value="InterPro"/>
</dbReference>
<comment type="caution">
    <text evidence="7">Lacks conserved residue(s) required for the propagation of feature annotation.</text>
</comment>
<dbReference type="Gene3D" id="3.10.50.10">
    <property type="match status" value="1"/>
</dbReference>
<keyword evidence="13" id="KW-1185">Reference proteome</keyword>
<feature type="compositionally biased region" description="Basic and acidic residues" evidence="9">
    <location>
        <begin position="62"/>
        <end position="72"/>
    </location>
</feature>
<dbReference type="PROSITE" id="PS51892">
    <property type="entry name" value="SUBTILASE"/>
    <property type="match status" value="1"/>
</dbReference>
<protein>
    <recommendedName>
        <fullName evidence="2">chitinase</fullName>
        <ecNumber evidence="2">3.2.1.14</ecNumber>
    </recommendedName>
</protein>
<dbReference type="SUPFAM" id="SSF51445">
    <property type="entry name" value="(Trans)glycosidases"/>
    <property type="match status" value="1"/>
</dbReference>
<comment type="similarity">
    <text evidence="8">Belongs to the peptidase S8 family.</text>
</comment>
<dbReference type="PANTHER" id="PTHR11177">
    <property type="entry name" value="CHITINASE"/>
    <property type="match status" value="1"/>
</dbReference>
<keyword evidence="7" id="KW-1015">Disulfide bond</keyword>
<evidence type="ECO:0000256" key="4">
    <source>
        <dbReference type="ARBA" id="ARBA00022670"/>
    </source>
</evidence>
<feature type="domain" description="Chitin-binding type-1" evidence="10">
    <location>
        <begin position="75"/>
        <end position="112"/>
    </location>
</feature>
<feature type="disulfide bond" evidence="7">
    <location>
        <begin position="106"/>
        <end position="110"/>
    </location>
</feature>
<feature type="region of interest" description="Disordered" evidence="9">
    <location>
        <begin position="1373"/>
        <end position="1402"/>
    </location>
</feature>
<evidence type="ECO:0000256" key="7">
    <source>
        <dbReference type="PROSITE-ProRule" id="PRU00261"/>
    </source>
</evidence>
<evidence type="ECO:0000256" key="6">
    <source>
        <dbReference type="ARBA" id="ARBA00022825"/>
    </source>
</evidence>
<dbReference type="Gene3D" id="3.30.60.10">
    <property type="entry name" value="Endochitinase-like"/>
    <property type="match status" value="1"/>
</dbReference>
<dbReference type="PANTHER" id="PTHR11177:SF333">
    <property type="entry name" value="CHITINASE"/>
    <property type="match status" value="1"/>
</dbReference>
<dbReference type="CDD" id="cd00306">
    <property type="entry name" value="Peptidases_S8_S53"/>
    <property type="match status" value="1"/>
</dbReference>
<proteinExistence type="inferred from homology"/>
<dbReference type="Pfam" id="PF00704">
    <property type="entry name" value="Glyco_hydro_18"/>
    <property type="match status" value="1"/>
</dbReference>
<keyword evidence="4" id="KW-0645">Protease</keyword>
<dbReference type="SUPFAM" id="SSF52743">
    <property type="entry name" value="Subtilisin-like"/>
    <property type="match status" value="1"/>
</dbReference>
<dbReference type="InterPro" id="IPR050314">
    <property type="entry name" value="Glycosyl_Hydrlase_18"/>
</dbReference>
<feature type="domain" description="Chitin-binding type-1" evidence="10">
    <location>
        <begin position="113"/>
        <end position="167"/>
    </location>
</feature>
<comment type="caution">
    <text evidence="12">The sequence shown here is derived from an EMBL/GenBank/DDBJ whole genome shotgun (WGS) entry which is preliminary data.</text>
</comment>
<evidence type="ECO:0000256" key="3">
    <source>
        <dbReference type="ARBA" id="ARBA00022669"/>
    </source>
</evidence>
<dbReference type="PROSITE" id="PS50941">
    <property type="entry name" value="CHIT_BIND_I_2"/>
    <property type="match status" value="2"/>
</dbReference>
<dbReference type="InterPro" id="IPR029070">
    <property type="entry name" value="Chitinase_insertion_sf"/>
</dbReference>
<keyword evidence="6" id="KW-0720">Serine protease</keyword>
<dbReference type="EMBL" id="JAGPUO010000033">
    <property type="protein sequence ID" value="KAG5655206.1"/>
    <property type="molecule type" value="Genomic_DNA"/>
</dbReference>
<feature type="compositionally biased region" description="Gly residues" evidence="9">
    <location>
        <begin position="1383"/>
        <end position="1392"/>
    </location>
</feature>
<dbReference type="GO" id="GO:0004252">
    <property type="term" value="F:serine-type endopeptidase activity"/>
    <property type="evidence" value="ECO:0007669"/>
    <property type="project" value="InterPro"/>
</dbReference>
<feature type="compositionally biased region" description="Acidic residues" evidence="9">
    <location>
        <begin position="667"/>
        <end position="677"/>
    </location>
</feature>
<organism evidence="12 13">
    <name type="scientific">Fusarium avenaceum</name>
    <dbReference type="NCBI Taxonomy" id="40199"/>
    <lineage>
        <taxon>Eukaryota</taxon>
        <taxon>Fungi</taxon>
        <taxon>Dikarya</taxon>
        <taxon>Ascomycota</taxon>
        <taxon>Pezizomycotina</taxon>
        <taxon>Sordariomycetes</taxon>
        <taxon>Hypocreomycetidae</taxon>
        <taxon>Hypocreales</taxon>
        <taxon>Nectriaceae</taxon>
        <taxon>Fusarium</taxon>
        <taxon>Fusarium tricinctum species complex</taxon>
    </lineage>
</organism>
<dbReference type="InterPro" id="IPR011583">
    <property type="entry name" value="Chitinase_II/V-like_cat"/>
</dbReference>
<dbReference type="Gene3D" id="3.40.50.200">
    <property type="entry name" value="Peptidase S8/S53 domain"/>
    <property type="match status" value="1"/>
</dbReference>